<organism evidence="1 2">
    <name type="scientific">Klebsiella phage vB_KpnM_Potts1</name>
    <dbReference type="NCBI Taxonomy" id="2591366"/>
    <lineage>
        <taxon>Viruses</taxon>
        <taxon>Duplodnaviria</taxon>
        <taxon>Heunggongvirae</taxon>
        <taxon>Uroviricota</taxon>
        <taxon>Caudoviricetes</taxon>
        <taxon>Marfavirus</taxon>
        <taxon>Marfavirus F48</taxon>
    </lineage>
</organism>
<dbReference type="EMBL" id="MN013081">
    <property type="protein sequence ID" value="QEG12624.1"/>
    <property type="molecule type" value="Genomic_DNA"/>
</dbReference>
<protein>
    <submittedName>
        <fullName evidence="1">Uncharacterized protein</fullName>
    </submittedName>
</protein>
<gene>
    <name evidence="1" type="ORF">POTTS_12</name>
</gene>
<dbReference type="Proteomes" id="UP000323544">
    <property type="component" value="Segment"/>
</dbReference>
<evidence type="ECO:0000313" key="2">
    <source>
        <dbReference type="Proteomes" id="UP000323544"/>
    </source>
</evidence>
<evidence type="ECO:0000313" key="1">
    <source>
        <dbReference type="EMBL" id="QEG12624.1"/>
    </source>
</evidence>
<name>A0A5B9NEF6_9CAUD</name>
<sequence>MHKTVYKVYRCDTIDLSKQMSEMENKMNTVKAKDVKVGMEIAGDLVVEVILVSETVIQIDFQSYDAECGEVEYLPCEFHPEEEIPLDPEFDEEY</sequence>
<reference evidence="1 2" key="1">
    <citation type="submission" date="2019-04" db="EMBL/GenBank/DDBJ databases">
        <authorList>
            <person name="Potts E."/>
            <person name="Thurgood T.L."/>
            <person name="Sharma R."/>
            <person name="Urrea L."/>
            <person name="Arens D.K."/>
            <person name="Kruger J.L."/>
            <person name="Thompson D.W."/>
            <person name="Grose J.H."/>
        </authorList>
    </citation>
    <scope>NUCLEOTIDE SEQUENCE [LARGE SCALE GENOMIC DNA]</scope>
</reference>
<proteinExistence type="predicted"/>
<accession>A0A5B9NEF6</accession>